<dbReference type="Proteomes" id="UP000515465">
    <property type="component" value="Chromosome"/>
</dbReference>
<protein>
    <submittedName>
        <fullName evidence="2">Uncharacterized protein</fullName>
    </submittedName>
</protein>
<organism evidence="2 3">
    <name type="scientific">Mesorhizobium huakuii</name>
    <dbReference type="NCBI Taxonomy" id="28104"/>
    <lineage>
        <taxon>Bacteria</taxon>
        <taxon>Pseudomonadati</taxon>
        <taxon>Pseudomonadota</taxon>
        <taxon>Alphaproteobacteria</taxon>
        <taxon>Hyphomicrobiales</taxon>
        <taxon>Phyllobacteriaceae</taxon>
        <taxon>Mesorhizobium</taxon>
    </lineage>
</organism>
<evidence type="ECO:0000313" key="3">
    <source>
        <dbReference type="Proteomes" id="UP000515465"/>
    </source>
</evidence>
<evidence type="ECO:0000313" key="2">
    <source>
        <dbReference type="EMBL" id="QND58225.1"/>
    </source>
</evidence>
<dbReference type="EMBL" id="CP050296">
    <property type="protein sequence ID" value="QND58225.1"/>
    <property type="molecule type" value="Genomic_DNA"/>
</dbReference>
<gene>
    <name evidence="2" type="ORF">HB778_17725</name>
</gene>
<proteinExistence type="predicted"/>
<evidence type="ECO:0000256" key="1">
    <source>
        <dbReference type="SAM" id="MobiDB-lite"/>
    </source>
</evidence>
<dbReference type="AlphaFoldDB" id="A0A7G6SUP3"/>
<accession>A0A7G6SUP3</accession>
<name>A0A7G6SUP3_9HYPH</name>
<sequence length="73" mass="7769">MALIAKLEGYLKTSSDPDQVRQSIARARADLAKVEADLISARAAEADASQRSAAAGNLHSSCQRMVDNRGRLA</sequence>
<feature type="region of interest" description="Disordered" evidence="1">
    <location>
        <begin position="50"/>
        <end position="73"/>
    </location>
</feature>
<dbReference type="RefSeq" id="WP_183455599.1">
    <property type="nucleotide sequence ID" value="NZ_CP050296.1"/>
</dbReference>
<reference evidence="3" key="1">
    <citation type="journal article" date="2020" name="Mol. Plant Microbe">
        <title>Rhizobial microsymbionts of the narrowly endemic Oxytropis species growing in Kamchatka are characterized by significant genetic diversity and possess a set of genes that are associated with T3SS and T6SS secretion systems and can affect the development of symbiosis.</title>
        <authorList>
            <person name="Safronova V."/>
            <person name="Guro P."/>
            <person name="Sazanova A."/>
            <person name="Kuznetsova I."/>
            <person name="Belimov A."/>
            <person name="Yakubov V."/>
            <person name="Chirak E."/>
            <person name="Afonin A."/>
            <person name="Gogolev Y."/>
            <person name="Andronov E."/>
            <person name="Tikhonovich I."/>
        </authorList>
    </citation>
    <scope>NUCLEOTIDE SEQUENCE [LARGE SCALE GENOMIC DNA]</scope>
    <source>
        <strain evidence="3">583</strain>
    </source>
</reference>